<proteinExistence type="predicted"/>
<organism evidence="1 2">
    <name type="scientific">Tritrichomonas musculus</name>
    <dbReference type="NCBI Taxonomy" id="1915356"/>
    <lineage>
        <taxon>Eukaryota</taxon>
        <taxon>Metamonada</taxon>
        <taxon>Parabasalia</taxon>
        <taxon>Tritrichomonadida</taxon>
        <taxon>Tritrichomonadidae</taxon>
        <taxon>Tritrichomonas</taxon>
    </lineage>
</organism>
<sequence length="117" mass="13408">MEPMYFIPGKLKLKGKKKKKSAAAKEENVDADLEVTTGPYNRVEKIELKPITPTINKYDPSLIINELTDAELQALSIKNKSTKRLLEIVNSISFQEQKEKFNERLKSYPMHNDLEGD</sequence>
<reference evidence="1 2" key="1">
    <citation type="submission" date="2024-04" db="EMBL/GenBank/DDBJ databases">
        <title>Tritrichomonas musculus Genome.</title>
        <authorList>
            <person name="Alves-Ferreira E."/>
            <person name="Grigg M."/>
            <person name="Lorenzi H."/>
            <person name="Galac M."/>
        </authorList>
    </citation>
    <scope>NUCLEOTIDE SEQUENCE [LARGE SCALE GENOMIC DNA]</scope>
    <source>
        <strain evidence="1 2">EAF2021</strain>
    </source>
</reference>
<dbReference type="EMBL" id="JAPFFF010000009">
    <property type="protein sequence ID" value="KAK8883360.1"/>
    <property type="molecule type" value="Genomic_DNA"/>
</dbReference>
<protein>
    <submittedName>
        <fullName evidence="1">Uncharacterized protein</fullName>
    </submittedName>
</protein>
<evidence type="ECO:0000313" key="2">
    <source>
        <dbReference type="Proteomes" id="UP001470230"/>
    </source>
</evidence>
<dbReference type="Proteomes" id="UP001470230">
    <property type="component" value="Unassembled WGS sequence"/>
</dbReference>
<name>A0ABR2JWY8_9EUKA</name>
<comment type="caution">
    <text evidence="1">The sequence shown here is derived from an EMBL/GenBank/DDBJ whole genome shotgun (WGS) entry which is preliminary data.</text>
</comment>
<keyword evidence="2" id="KW-1185">Reference proteome</keyword>
<accession>A0ABR2JWY8</accession>
<evidence type="ECO:0000313" key="1">
    <source>
        <dbReference type="EMBL" id="KAK8883360.1"/>
    </source>
</evidence>
<gene>
    <name evidence="1" type="ORF">M9Y10_046010</name>
</gene>